<keyword evidence="2" id="KW-1185">Reference proteome</keyword>
<dbReference type="EMBL" id="FOFD01000001">
    <property type="protein sequence ID" value="SEP83419.1"/>
    <property type="molecule type" value="Genomic_DNA"/>
</dbReference>
<evidence type="ECO:0000313" key="1">
    <source>
        <dbReference type="EMBL" id="SEP83419.1"/>
    </source>
</evidence>
<dbReference type="InterPro" id="IPR050141">
    <property type="entry name" value="GCL_type2/YbdK_subfam"/>
</dbReference>
<dbReference type="Pfam" id="PF04107">
    <property type="entry name" value="GCS2"/>
    <property type="match status" value="1"/>
</dbReference>
<gene>
    <name evidence="1" type="ORF">SAMN04489841_0620</name>
</gene>
<dbReference type="Proteomes" id="UP000199114">
    <property type="component" value="Unassembled WGS sequence"/>
</dbReference>
<dbReference type="OrthoDB" id="194541at2157"/>
<dbReference type="RefSeq" id="WP_090613233.1">
    <property type="nucleotide sequence ID" value="NZ_FOFD01000001.1"/>
</dbReference>
<dbReference type="Gene3D" id="3.30.590.20">
    <property type="match status" value="1"/>
</dbReference>
<dbReference type="InterPro" id="IPR014746">
    <property type="entry name" value="Gln_synth/guanido_kin_cat_dom"/>
</dbReference>
<dbReference type="InterPro" id="IPR006336">
    <property type="entry name" value="GCS2"/>
</dbReference>
<name>A0A1H9B3I5_9EURY</name>
<evidence type="ECO:0000313" key="2">
    <source>
        <dbReference type="Proteomes" id="UP000199114"/>
    </source>
</evidence>
<sequence length="504" mass="57032">MAEFIDLVTRSLRDATQREFDRRVDEQAARLTDAVRVGKLGNPSFGLGIEVEAYAVDEERRLARVPKSVFRGPCDTELGLQNVEFNTDPNSFDCEGIDAQAAALRRDYRTVQRIAAEEGLEIVLDAMWTIPPPEGSDEYLTAVRESEGTTIAENMTPSPRYCAIDNHILERTGGSVALSVPGVDRRFPTILFESLASSIQPHLQVPDAAAFPRYYNTAVRTLGPVLSLATNSPLLPPDLYDIGDPYRLLDETYHELRVPVFEQSINDAWEKVRFPTELRRASDAIDELVADPTCAPFLREWLVDGDRETFGDRFWELDHKRGTYWRWLRTVVGGQPVDDGDRWSIRIEYRPLPTQPTVLETIGFQCLVAGLVHGLCVADHPLETLDRAAAKRSFYDAVENGIDADLEWVSVDGDRTTDRTEIYEEVFEFARRGLREQGVPSETVEEYLAPIEARWSERTTPSRWKLERVADSLDAGLQFDDAVREMQTEYGRRSKAGTPIVEWT</sequence>
<dbReference type="GO" id="GO:0016879">
    <property type="term" value="F:ligase activity, forming carbon-nitrogen bonds"/>
    <property type="evidence" value="ECO:0007669"/>
    <property type="project" value="TreeGrafter"/>
</dbReference>
<proteinExistence type="predicted"/>
<dbReference type="PANTHER" id="PTHR36510">
    <property type="entry name" value="GLUTAMATE--CYSTEINE LIGASE 2-RELATED"/>
    <property type="match status" value="1"/>
</dbReference>
<reference evidence="2" key="1">
    <citation type="submission" date="2016-10" db="EMBL/GenBank/DDBJ databases">
        <authorList>
            <person name="Varghese N."/>
            <person name="Submissions S."/>
        </authorList>
    </citation>
    <scope>NUCLEOTIDE SEQUENCE [LARGE SCALE GENOMIC DNA]</scope>
    <source>
        <strain evidence="2">DSM 25055</strain>
    </source>
</reference>
<protein>
    <recommendedName>
        <fullName evidence="3">Gamma-glutamyl:cysteine ligase YbdK, ATP-grasp superfamily</fullName>
    </recommendedName>
</protein>
<dbReference type="SUPFAM" id="SSF55931">
    <property type="entry name" value="Glutamine synthetase/guanido kinase"/>
    <property type="match status" value="1"/>
</dbReference>
<evidence type="ECO:0008006" key="3">
    <source>
        <dbReference type="Google" id="ProtNLM"/>
    </source>
</evidence>
<accession>A0A1H9B3I5</accession>
<organism evidence="1 2">
    <name type="scientific">Natrinema salaciae</name>
    <dbReference type="NCBI Taxonomy" id="1186196"/>
    <lineage>
        <taxon>Archaea</taxon>
        <taxon>Methanobacteriati</taxon>
        <taxon>Methanobacteriota</taxon>
        <taxon>Stenosarchaea group</taxon>
        <taxon>Halobacteria</taxon>
        <taxon>Halobacteriales</taxon>
        <taxon>Natrialbaceae</taxon>
        <taxon>Natrinema</taxon>
    </lineage>
</organism>
<dbReference type="PANTHER" id="PTHR36510:SF3">
    <property type="entry name" value="CONSERVED PROTEIN"/>
    <property type="match status" value="1"/>
</dbReference>
<dbReference type="AlphaFoldDB" id="A0A1H9B3I5"/>